<name>A0A1H8DG69_9BACI</name>
<dbReference type="RefSeq" id="WP_090746149.1">
    <property type="nucleotide sequence ID" value="NZ_FOBW01000008.1"/>
</dbReference>
<dbReference type="Pfam" id="PF01370">
    <property type="entry name" value="Epimerase"/>
    <property type="match status" value="1"/>
</dbReference>
<dbReference type="STRING" id="930146.SAMN05192533_108191"/>
<dbReference type="InterPro" id="IPR001509">
    <property type="entry name" value="Epimerase_deHydtase"/>
</dbReference>
<evidence type="ECO:0000313" key="2">
    <source>
        <dbReference type="EMBL" id="SEN05794.1"/>
    </source>
</evidence>
<accession>A0A1H8DG69</accession>
<organism evidence="2 3">
    <name type="scientific">Mesobacillus persicus</name>
    <dbReference type="NCBI Taxonomy" id="930146"/>
    <lineage>
        <taxon>Bacteria</taxon>
        <taxon>Bacillati</taxon>
        <taxon>Bacillota</taxon>
        <taxon>Bacilli</taxon>
        <taxon>Bacillales</taxon>
        <taxon>Bacillaceae</taxon>
        <taxon>Mesobacillus</taxon>
    </lineage>
</organism>
<dbReference type="InterPro" id="IPR050177">
    <property type="entry name" value="Lipid_A_modif_metabolic_enz"/>
</dbReference>
<dbReference type="PANTHER" id="PTHR43245">
    <property type="entry name" value="BIFUNCTIONAL POLYMYXIN RESISTANCE PROTEIN ARNA"/>
    <property type="match status" value="1"/>
</dbReference>
<dbReference type="OrthoDB" id="9809586at2"/>
<feature type="domain" description="NAD-dependent epimerase/dehydratase" evidence="1">
    <location>
        <begin position="3"/>
        <end position="215"/>
    </location>
</feature>
<protein>
    <submittedName>
        <fullName evidence="2">2'-hydroxyisoflavone reductase</fullName>
    </submittedName>
</protein>
<dbReference type="Gene3D" id="3.40.50.720">
    <property type="entry name" value="NAD(P)-binding Rossmann-like Domain"/>
    <property type="match status" value="1"/>
</dbReference>
<evidence type="ECO:0000259" key="1">
    <source>
        <dbReference type="Pfam" id="PF01370"/>
    </source>
</evidence>
<evidence type="ECO:0000313" key="3">
    <source>
        <dbReference type="Proteomes" id="UP000198553"/>
    </source>
</evidence>
<keyword evidence="3" id="KW-1185">Reference proteome</keyword>
<dbReference type="PANTHER" id="PTHR43245:SF13">
    <property type="entry name" value="UDP-D-APIOSE_UDP-D-XYLOSE SYNTHASE 2"/>
    <property type="match status" value="1"/>
</dbReference>
<proteinExistence type="predicted"/>
<dbReference type="Proteomes" id="UP000198553">
    <property type="component" value="Unassembled WGS sequence"/>
</dbReference>
<dbReference type="InterPro" id="IPR036291">
    <property type="entry name" value="NAD(P)-bd_dom_sf"/>
</dbReference>
<dbReference type="AlphaFoldDB" id="A0A1H8DG69"/>
<gene>
    <name evidence="2" type="ORF">SAMN05192533_108191</name>
</gene>
<dbReference type="SUPFAM" id="SSF51735">
    <property type="entry name" value="NAD(P)-binding Rossmann-fold domains"/>
    <property type="match status" value="1"/>
</dbReference>
<dbReference type="EMBL" id="FOBW01000008">
    <property type="protein sequence ID" value="SEN05794.1"/>
    <property type="molecule type" value="Genomic_DNA"/>
</dbReference>
<reference evidence="3" key="1">
    <citation type="submission" date="2016-10" db="EMBL/GenBank/DDBJ databases">
        <authorList>
            <person name="Varghese N."/>
            <person name="Submissions S."/>
        </authorList>
    </citation>
    <scope>NUCLEOTIDE SEQUENCE [LARGE SCALE GENOMIC DNA]</scope>
    <source>
        <strain evidence="3">B48,IBRC-M 10115,DSM 25386,CECT 8001</strain>
    </source>
</reference>
<sequence length="334" mass="37810">MRILILGGTVFLGRHLVAEALKRGHELTLFHRGKSNPNLFPEVEQLFGDRDGNLEALKGREWDAVIDTCGYLPRVVKQTTELLSGKVGNYTFISSISVYENFAKENMTEAEPVGKLDDPTVEEVTGDTYGPLKAICEKEVVKAFGDQALIIRPGLIVGPHDPTDRFTYWVERIAKGGEVLIPDVLEDVTQFIDVRDLSSWIIQLVEKKSAGIYNVTGPQEPLSFKQFFDESKKTLNPHVSYVPATKSFLIGEEVAEWVELPLWISSKEMDGFLKINIDKALETGLTFRGLEETLRDTYQWSVTRPKDLVRRAGLKEERERELILKWKEQQGSKV</sequence>